<name>A0A9W6ZAJ6_9STRA</name>
<dbReference type="AlphaFoldDB" id="A0A9W6ZAJ6"/>
<feature type="non-terminal residue" evidence="5">
    <location>
        <position position="1"/>
    </location>
</feature>
<evidence type="ECO:0000256" key="3">
    <source>
        <dbReference type="PROSITE-ProRule" id="PRU00023"/>
    </source>
</evidence>
<dbReference type="Gene3D" id="1.25.40.20">
    <property type="entry name" value="Ankyrin repeat-containing domain"/>
    <property type="match status" value="1"/>
</dbReference>
<feature type="repeat" description="ANK" evidence="3">
    <location>
        <begin position="75"/>
        <end position="112"/>
    </location>
</feature>
<dbReference type="InterPro" id="IPR036770">
    <property type="entry name" value="Ankyrin_rpt-contain_sf"/>
</dbReference>
<evidence type="ECO:0000256" key="1">
    <source>
        <dbReference type="ARBA" id="ARBA00022737"/>
    </source>
</evidence>
<keyword evidence="1" id="KW-0677">Repeat</keyword>
<gene>
    <name evidence="5" type="ORF">TrRE_jg180</name>
</gene>
<feature type="region of interest" description="Disordered" evidence="4">
    <location>
        <begin position="263"/>
        <end position="286"/>
    </location>
</feature>
<dbReference type="EMBL" id="BRXZ01000679">
    <property type="protein sequence ID" value="GMH50624.1"/>
    <property type="molecule type" value="Genomic_DNA"/>
</dbReference>
<dbReference type="InterPro" id="IPR002110">
    <property type="entry name" value="Ankyrin_rpt"/>
</dbReference>
<dbReference type="PANTHER" id="PTHR24180:SF45">
    <property type="entry name" value="POLY [ADP-RIBOSE] POLYMERASE TANKYRASE"/>
    <property type="match status" value="1"/>
</dbReference>
<evidence type="ECO:0000256" key="2">
    <source>
        <dbReference type="ARBA" id="ARBA00023043"/>
    </source>
</evidence>
<accession>A0A9W6ZAJ6</accession>
<evidence type="ECO:0000313" key="5">
    <source>
        <dbReference type="EMBL" id="GMH50624.1"/>
    </source>
</evidence>
<proteinExistence type="predicted"/>
<organism evidence="5 6">
    <name type="scientific">Triparma retinervis</name>
    <dbReference type="NCBI Taxonomy" id="2557542"/>
    <lineage>
        <taxon>Eukaryota</taxon>
        <taxon>Sar</taxon>
        <taxon>Stramenopiles</taxon>
        <taxon>Ochrophyta</taxon>
        <taxon>Bolidophyceae</taxon>
        <taxon>Parmales</taxon>
        <taxon>Triparmaceae</taxon>
        <taxon>Triparma</taxon>
    </lineage>
</organism>
<dbReference type="PROSITE" id="PS50088">
    <property type="entry name" value="ANK_REPEAT"/>
    <property type="match status" value="1"/>
</dbReference>
<dbReference type="SUPFAM" id="SSF48403">
    <property type="entry name" value="Ankyrin repeat"/>
    <property type="match status" value="1"/>
</dbReference>
<dbReference type="Pfam" id="PF12796">
    <property type="entry name" value="Ank_2"/>
    <property type="match status" value="1"/>
</dbReference>
<dbReference type="PANTHER" id="PTHR24180">
    <property type="entry name" value="CYCLIN-DEPENDENT KINASE INHIBITOR 2C-RELATED"/>
    <property type="match status" value="1"/>
</dbReference>
<evidence type="ECO:0008006" key="7">
    <source>
        <dbReference type="Google" id="ProtNLM"/>
    </source>
</evidence>
<reference evidence="5" key="1">
    <citation type="submission" date="2022-07" db="EMBL/GenBank/DDBJ databases">
        <title>Genome analysis of Parmales, a sister group of diatoms, reveals the evolutionary specialization of diatoms from phago-mixotrophs to photoautotrophs.</title>
        <authorList>
            <person name="Ban H."/>
            <person name="Sato S."/>
            <person name="Yoshikawa S."/>
            <person name="Kazumasa Y."/>
            <person name="Nakamura Y."/>
            <person name="Ichinomiya M."/>
            <person name="Saitoh K."/>
            <person name="Sato N."/>
            <person name="Blanc-Mathieu R."/>
            <person name="Endo H."/>
            <person name="Kuwata A."/>
            <person name="Ogata H."/>
        </authorList>
    </citation>
    <scope>NUCLEOTIDE SEQUENCE</scope>
</reference>
<sequence length="286" mass="29988">MERNPYDKILSYAQKNDPSGIHEIIKSGCPVLHSNRVGQTSLHIASLWGNHLALSALLSHLPKGSEGLNTKNKIGGSTPLHAAANSKKDLEGRIQCVKLLLSHGAIPSVPDAYGSLPYSYATSPDMRVMLGGTMLNFHTLIKNIDTGTKDGEEGTGGKGKATTGIGFGLGSLGLSNPPVPGSSKGSPNAKVCTPDPMLEPGEAYSRLVEMIADASKGSARDSMLTPDAEGRTVLHCACEFVGDGWIVRFLKAIMGVEGMEDAAEERDNEGRTPGHVYLGRGGGRGG</sequence>
<dbReference type="Proteomes" id="UP001165082">
    <property type="component" value="Unassembled WGS sequence"/>
</dbReference>
<keyword evidence="6" id="KW-1185">Reference proteome</keyword>
<comment type="caution">
    <text evidence="5">The sequence shown here is derived from an EMBL/GenBank/DDBJ whole genome shotgun (WGS) entry which is preliminary data.</text>
</comment>
<evidence type="ECO:0000313" key="6">
    <source>
        <dbReference type="Proteomes" id="UP001165082"/>
    </source>
</evidence>
<dbReference type="InterPro" id="IPR051637">
    <property type="entry name" value="Ank_repeat_dom-contain_49"/>
</dbReference>
<evidence type="ECO:0000256" key="4">
    <source>
        <dbReference type="SAM" id="MobiDB-lite"/>
    </source>
</evidence>
<dbReference type="OrthoDB" id="205594at2759"/>
<protein>
    <recommendedName>
        <fullName evidence="7">Ankyrin</fullName>
    </recommendedName>
</protein>
<dbReference type="SMART" id="SM00248">
    <property type="entry name" value="ANK"/>
    <property type="match status" value="3"/>
</dbReference>
<keyword evidence="2 3" id="KW-0040">ANK repeat</keyword>